<evidence type="ECO:0000256" key="1">
    <source>
        <dbReference type="SAM" id="MobiDB-lite"/>
    </source>
</evidence>
<reference evidence="2 3" key="1">
    <citation type="journal article" date="2019" name="Fungal Biol. Biotechnol.">
        <title>Draft genome sequence of fastidious pathogen Ceratobasidium theobromae, which causes vascular-streak dieback in Theobroma cacao.</title>
        <authorList>
            <person name="Ali S.S."/>
            <person name="Asman A."/>
            <person name="Shao J."/>
            <person name="Firmansyah A.P."/>
            <person name="Susilo A.W."/>
            <person name="Rosmana A."/>
            <person name="McMahon P."/>
            <person name="Junaid M."/>
            <person name="Guest D."/>
            <person name="Kheng T.Y."/>
            <person name="Meinhardt L.W."/>
            <person name="Bailey B.A."/>
        </authorList>
    </citation>
    <scope>NUCLEOTIDE SEQUENCE [LARGE SCALE GENOMIC DNA]</scope>
    <source>
        <strain evidence="2 3">CT2</strain>
    </source>
</reference>
<proteinExistence type="predicted"/>
<protein>
    <submittedName>
        <fullName evidence="2">Uncharacterized protein</fullName>
    </submittedName>
</protein>
<feature type="region of interest" description="Disordered" evidence="1">
    <location>
        <begin position="196"/>
        <end position="215"/>
    </location>
</feature>
<accession>A0A5N5QN93</accession>
<dbReference type="Proteomes" id="UP000383932">
    <property type="component" value="Unassembled WGS sequence"/>
</dbReference>
<feature type="region of interest" description="Disordered" evidence="1">
    <location>
        <begin position="31"/>
        <end position="68"/>
    </location>
</feature>
<feature type="compositionally biased region" description="Polar residues" evidence="1">
    <location>
        <begin position="36"/>
        <end position="54"/>
    </location>
</feature>
<sequence length="307" mass="33731">MATATQRPHKRFRRCTTGDVPTASTWLTTDWPRARSASTPTYTTRRNGGLSTFPSQSRSRSRARSAADARALVLDPAYTGLDGSRSPRVIVDAMGIEHDPDFRMFPAPPPKRRRASPSSAVSPFAGIAGYSRSTASHCDFDSEDELELDDSDSDAESAIEWSRVHAQESARSDADQDSYADFDGMEWDESEWRREEVRPAFPAPESSKSKLAPTPFSFSRSLSSASLSKSSTSTSTTRQLKSGSVSLAARGPGCVSARGRGEALSCGYRVRRHWQSTLLYIRLSIFRWRRRLHRVIASAAAGTGADE</sequence>
<name>A0A5N5QN93_9AGAM</name>
<evidence type="ECO:0000313" key="3">
    <source>
        <dbReference type="Proteomes" id="UP000383932"/>
    </source>
</evidence>
<comment type="caution">
    <text evidence="2">The sequence shown here is derived from an EMBL/GenBank/DDBJ whole genome shotgun (WGS) entry which is preliminary data.</text>
</comment>
<gene>
    <name evidence="2" type="ORF">CTheo_3421</name>
</gene>
<dbReference type="EMBL" id="SSOP01000045">
    <property type="protein sequence ID" value="KAB5593119.1"/>
    <property type="molecule type" value="Genomic_DNA"/>
</dbReference>
<feature type="region of interest" description="Disordered" evidence="1">
    <location>
        <begin position="136"/>
        <end position="157"/>
    </location>
</feature>
<dbReference type="OrthoDB" id="3253307at2759"/>
<organism evidence="2 3">
    <name type="scientific">Ceratobasidium theobromae</name>
    <dbReference type="NCBI Taxonomy" id="1582974"/>
    <lineage>
        <taxon>Eukaryota</taxon>
        <taxon>Fungi</taxon>
        <taxon>Dikarya</taxon>
        <taxon>Basidiomycota</taxon>
        <taxon>Agaricomycotina</taxon>
        <taxon>Agaricomycetes</taxon>
        <taxon>Cantharellales</taxon>
        <taxon>Ceratobasidiaceae</taxon>
        <taxon>Ceratobasidium</taxon>
    </lineage>
</organism>
<evidence type="ECO:0000313" key="2">
    <source>
        <dbReference type="EMBL" id="KAB5593119.1"/>
    </source>
</evidence>
<feature type="compositionally biased region" description="Acidic residues" evidence="1">
    <location>
        <begin position="141"/>
        <end position="157"/>
    </location>
</feature>
<keyword evidence="3" id="KW-1185">Reference proteome</keyword>
<dbReference type="AlphaFoldDB" id="A0A5N5QN93"/>